<dbReference type="PROSITE" id="PS50932">
    <property type="entry name" value="HTH_LACI_2"/>
    <property type="match status" value="1"/>
</dbReference>
<dbReference type="CDD" id="cd06267">
    <property type="entry name" value="PBP1_LacI_sugar_binding-like"/>
    <property type="match status" value="1"/>
</dbReference>
<dbReference type="InterPro" id="IPR010982">
    <property type="entry name" value="Lambda_DNA-bd_dom_sf"/>
</dbReference>
<organism evidence="5 6">
    <name type="scientific">Actinomyces lilanjuaniae</name>
    <dbReference type="NCBI Taxonomy" id="2321394"/>
    <lineage>
        <taxon>Bacteria</taxon>
        <taxon>Bacillati</taxon>
        <taxon>Actinomycetota</taxon>
        <taxon>Actinomycetes</taxon>
        <taxon>Actinomycetales</taxon>
        <taxon>Actinomycetaceae</taxon>
        <taxon>Actinomyces</taxon>
    </lineage>
</organism>
<sequence length="339" mass="36273">MKQVARLAGVGTKTVSRVVNGEPNVAADTARRVWDAVQELDYHVDIRAGSLRRPGGATRTIALLVASVDNPFAGELHRGVEDVAREHDVAVLASSLDEEPQREVAAVEDSIRRHVDGIIVNTTTVDGAALERVLHMGVPIVFVDRAPRGLVADCVTSDTTSAAERATRHLLGQGHRRIVLLTERLNVATALARRQGFLDAFRETRTEESGALVVSGLVGAEAAERALWGVMTSPDPPTAVFSGQNLLTEGALHALRRLGLREVVAHVGFDDLPLADMLAPALTVVRQDPRTMGSLAARRLFSRLDGDQGEPEHLVVPTELVCRGSGEIPPPGTSGAWPQ</sequence>
<evidence type="ECO:0000259" key="4">
    <source>
        <dbReference type="PROSITE" id="PS50932"/>
    </source>
</evidence>
<keyword evidence="3" id="KW-0804">Transcription</keyword>
<accession>A0ABM6Z699</accession>
<keyword evidence="1" id="KW-0805">Transcription regulation</keyword>
<proteinExistence type="predicted"/>
<reference evidence="5 6" key="1">
    <citation type="submission" date="2018-09" db="EMBL/GenBank/DDBJ databases">
        <authorList>
            <person name="Li J."/>
        </authorList>
    </citation>
    <scope>NUCLEOTIDE SEQUENCE [LARGE SCALE GENOMIC DNA]</scope>
    <source>
        <strain evidence="5 6">2129</strain>
    </source>
</reference>
<gene>
    <name evidence="5" type="ORF">D5R93_08225</name>
</gene>
<keyword evidence="2" id="KW-0238">DNA-binding</keyword>
<dbReference type="InterPro" id="IPR000843">
    <property type="entry name" value="HTH_LacI"/>
</dbReference>
<dbReference type="PANTHER" id="PTHR30146">
    <property type="entry name" value="LACI-RELATED TRANSCRIPTIONAL REPRESSOR"/>
    <property type="match status" value="1"/>
</dbReference>
<dbReference type="Pfam" id="PF00356">
    <property type="entry name" value="LacI"/>
    <property type="match status" value="1"/>
</dbReference>
<dbReference type="CDD" id="cd01392">
    <property type="entry name" value="HTH_LacI"/>
    <property type="match status" value="1"/>
</dbReference>
<dbReference type="Gene3D" id="3.40.50.2300">
    <property type="match status" value="2"/>
</dbReference>
<dbReference type="Proteomes" id="UP000273001">
    <property type="component" value="Chromosome"/>
</dbReference>
<dbReference type="InterPro" id="IPR028082">
    <property type="entry name" value="Peripla_BP_I"/>
</dbReference>
<dbReference type="Gene3D" id="1.10.260.40">
    <property type="entry name" value="lambda repressor-like DNA-binding domains"/>
    <property type="match status" value="1"/>
</dbReference>
<dbReference type="SUPFAM" id="SSF47413">
    <property type="entry name" value="lambda repressor-like DNA-binding domains"/>
    <property type="match status" value="1"/>
</dbReference>
<dbReference type="SUPFAM" id="SSF53822">
    <property type="entry name" value="Periplasmic binding protein-like I"/>
    <property type="match status" value="1"/>
</dbReference>
<evidence type="ECO:0000256" key="2">
    <source>
        <dbReference type="ARBA" id="ARBA00023125"/>
    </source>
</evidence>
<protein>
    <submittedName>
        <fullName evidence="5">LacI family transcriptional regulator</fullName>
    </submittedName>
</protein>
<dbReference type="InterPro" id="IPR046335">
    <property type="entry name" value="LacI/GalR-like_sensor"/>
</dbReference>
<feature type="domain" description="HTH lacI-type" evidence="4">
    <location>
        <begin position="1"/>
        <end position="53"/>
    </location>
</feature>
<dbReference type="Pfam" id="PF13377">
    <property type="entry name" value="Peripla_BP_3"/>
    <property type="match status" value="1"/>
</dbReference>
<dbReference type="SMART" id="SM00354">
    <property type="entry name" value="HTH_LACI"/>
    <property type="match status" value="1"/>
</dbReference>
<keyword evidence="6" id="KW-1185">Reference proteome</keyword>
<dbReference type="EMBL" id="CP032514">
    <property type="protein sequence ID" value="AYD90901.1"/>
    <property type="molecule type" value="Genomic_DNA"/>
</dbReference>
<dbReference type="PANTHER" id="PTHR30146:SF109">
    <property type="entry name" value="HTH-TYPE TRANSCRIPTIONAL REGULATOR GALS"/>
    <property type="match status" value="1"/>
</dbReference>
<evidence type="ECO:0000313" key="5">
    <source>
        <dbReference type="EMBL" id="AYD90901.1"/>
    </source>
</evidence>
<evidence type="ECO:0000313" key="6">
    <source>
        <dbReference type="Proteomes" id="UP000273001"/>
    </source>
</evidence>
<name>A0ABM6Z699_9ACTO</name>
<evidence type="ECO:0000256" key="1">
    <source>
        <dbReference type="ARBA" id="ARBA00023015"/>
    </source>
</evidence>
<evidence type="ECO:0000256" key="3">
    <source>
        <dbReference type="ARBA" id="ARBA00023163"/>
    </source>
</evidence>